<gene>
    <name evidence="1" type="ORF">O3P69_011582</name>
</gene>
<protein>
    <submittedName>
        <fullName evidence="1">Uncharacterized protein</fullName>
    </submittedName>
</protein>
<proteinExistence type="predicted"/>
<dbReference type="EMBL" id="JARAKH010000038">
    <property type="protein sequence ID" value="KAK8383150.1"/>
    <property type="molecule type" value="Genomic_DNA"/>
</dbReference>
<dbReference type="Proteomes" id="UP001487740">
    <property type="component" value="Unassembled WGS sequence"/>
</dbReference>
<evidence type="ECO:0000313" key="1">
    <source>
        <dbReference type="EMBL" id="KAK8383150.1"/>
    </source>
</evidence>
<organism evidence="1 2">
    <name type="scientific">Scylla paramamosain</name>
    <name type="common">Mud crab</name>
    <dbReference type="NCBI Taxonomy" id="85552"/>
    <lineage>
        <taxon>Eukaryota</taxon>
        <taxon>Metazoa</taxon>
        <taxon>Ecdysozoa</taxon>
        <taxon>Arthropoda</taxon>
        <taxon>Crustacea</taxon>
        <taxon>Multicrustacea</taxon>
        <taxon>Malacostraca</taxon>
        <taxon>Eumalacostraca</taxon>
        <taxon>Eucarida</taxon>
        <taxon>Decapoda</taxon>
        <taxon>Pleocyemata</taxon>
        <taxon>Brachyura</taxon>
        <taxon>Eubrachyura</taxon>
        <taxon>Portunoidea</taxon>
        <taxon>Portunidae</taxon>
        <taxon>Portuninae</taxon>
        <taxon>Scylla</taxon>
    </lineage>
</organism>
<name>A0AAW0T6B7_SCYPA</name>
<accession>A0AAW0T6B7</accession>
<keyword evidence="2" id="KW-1185">Reference proteome</keyword>
<reference evidence="1 2" key="1">
    <citation type="submission" date="2023-03" db="EMBL/GenBank/DDBJ databases">
        <title>High-quality genome of Scylla paramamosain provides insights in environmental adaptation.</title>
        <authorList>
            <person name="Zhang L."/>
        </authorList>
    </citation>
    <scope>NUCLEOTIDE SEQUENCE [LARGE SCALE GENOMIC DNA]</scope>
    <source>
        <strain evidence="1">LZ_2023a</strain>
        <tissue evidence="1">Muscle</tissue>
    </source>
</reference>
<comment type="caution">
    <text evidence="1">The sequence shown here is derived from an EMBL/GenBank/DDBJ whole genome shotgun (WGS) entry which is preliminary data.</text>
</comment>
<sequence length="94" mass="9894">MNRHSWTVIELCTRGRGSSVDHQTQCAWGSGADTRTCGQWADWGADTLAGALDPCCWGGGSCQTGCVRSDSSLACPPRKDVTMTAPGTPHLPVT</sequence>
<evidence type="ECO:0000313" key="2">
    <source>
        <dbReference type="Proteomes" id="UP001487740"/>
    </source>
</evidence>
<dbReference type="AlphaFoldDB" id="A0AAW0T6B7"/>